<proteinExistence type="predicted"/>
<organism evidence="6">
    <name type="scientific">Henneguya salminicola</name>
    <name type="common">Myxosporean</name>
    <dbReference type="NCBI Taxonomy" id="69463"/>
    <lineage>
        <taxon>Eukaryota</taxon>
        <taxon>Metazoa</taxon>
        <taxon>Cnidaria</taxon>
        <taxon>Myxozoa</taxon>
        <taxon>Myxosporea</taxon>
        <taxon>Bivalvulida</taxon>
        <taxon>Platysporina</taxon>
        <taxon>Myxobolidae</taxon>
        <taxon>Henneguya</taxon>
    </lineage>
</organism>
<feature type="domain" description="Myb-like" evidence="5">
    <location>
        <begin position="82"/>
        <end position="124"/>
    </location>
</feature>
<dbReference type="PANTHER" id="PTHR46621:SF1">
    <property type="entry name" value="SNRNA-ACTIVATING PROTEIN COMPLEX SUBUNIT 4"/>
    <property type="match status" value="1"/>
</dbReference>
<dbReference type="GO" id="GO:0001006">
    <property type="term" value="F:RNA polymerase III type 3 promoter sequence-specific DNA binding"/>
    <property type="evidence" value="ECO:0007669"/>
    <property type="project" value="TreeGrafter"/>
</dbReference>
<evidence type="ECO:0000313" key="6">
    <source>
        <dbReference type="EMBL" id="NDJ93135.1"/>
    </source>
</evidence>
<keyword evidence="4" id="KW-0539">Nucleus</keyword>
<dbReference type="Gene3D" id="1.10.10.60">
    <property type="entry name" value="Homeodomain-like"/>
    <property type="match status" value="2"/>
</dbReference>
<sequence length="134" mass="16045">MNNILSLYSNCSIEPLSKELTVSQLSLRKYTKNEDKKILECASKYGKCCWFQVFHLFKDRSPRHLRRRYLALCSINSVYNLWSDAKDLKLIELVQEFEENWEDISNKMPETTPNACQKRYNYLKNQRVISKTFY</sequence>
<keyword evidence="2" id="KW-0238">DNA-binding</keyword>
<evidence type="ECO:0000256" key="3">
    <source>
        <dbReference type="ARBA" id="ARBA00023163"/>
    </source>
</evidence>
<evidence type="ECO:0000256" key="2">
    <source>
        <dbReference type="ARBA" id="ARBA00023125"/>
    </source>
</evidence>
<dbReference type="Pfam" id="PF13921">
    <property type="entry name" value="Myb_DNA-bind_6"/>
    <property type="match status" value="1"/>
</dbReference>
<dbReference type="GO" id="GO:0042796">
    <property type="term" value="P:snRNA transcription by RNA polymerase III"/>
    <property type="evidence" value="ECO:0007669"/>
    <property type="project" value="TreeGrafter"/>
</dbReference>
<dbReference type="InterPro" id="IPR009057">
    <property type="entry name" value="Homeodomain-like_sf"/>
</dbReference>
<dbReference type="PROSITE" id="PS50090">
    <property type="entry name" value="MYB_LIKE"/>
    <property type="match status" value="1"/>
</dbReference>
<name>A0A6G3MGH3_HENSL</name>
<dbReference type="SMART" id="SM00717">
    <property type="entry name" value="SANT"/>
    <property type="match status" value="2"/>
</dbReference>
<dbReference type="GO" id="GO:0019185">
    <property type="term" value="C:snRNA-activating protein complex"/>
    <property type="evidence" value="ECO:0007669"/>
    <property type="project" value="TreeGrafter"/>
</dbReference>
<dbReference type="GO" id="GO:0042795">
    <property type="term" value="P:snRNA transcription by RNA polymerase II"/>
    <property type="evidence" value="ECO:0007669"/>
    <property type="project" value="TreeGrafter"/>
</dbReference>
<dbReference type="AlphaFoldDB" id="A0A6G3MGH3"/>
<dbReference type="EMBL" id="GHBP01002576">
    <property type="protein sequence ID" value="NDJ93135.1"/>
    <property type="molecule type" value="Transcribed_RNA"/>
</dbReference>
<protein>
    <submittedName>
        <fullName evidence="6">Transcription factor MYB98 (Trinotate prediction)</fullName>
    </submittedName>
</protein>
<keyword evidence="3" id="KW-0804">Transcription</keyword>
<dbReference type="GO" id="GO:0000978">
    <property type="term" value="F:RNA polymerase II cis-regulatory region sequence-specific DNA binding"/>
    <property type="evidence" value="ECO:0007669"/>
    <property type="project" value="TreeGrafter"/>
</dbReference>
<evidence type="ECO:0000256" key="1">
    <source>
        <dbReference type="ARBA" id="ARBA00023015"/>
    </source>
</evidence>
<keyword evidence="1" id="KW-0805">Transcription regulation</keyword>
<reference evidence="6" key="1">
    <citation type="submission" date="2018-11" db="EMBL/GenBank/DDBJ databases">
        <title>Henneguya salminicola genome and transcriptome.</title>
        <authorList>
            <person name="Yahalomi D."/>
            <person name="Atkinson S.D."/>
            <person name="Neuhof M."/>
            <person name="Chang E.S."/>
            <person name="Philippe H."/>
            <person name="Cartwright P."/>
            <person name="Bartholomew J.L."/>
            <person name="Huchon D."/>
        </authorList>
    </citation>
    <scope>NUCLEOTIDE SEQUENCE</scope>
    <source>
        <strain evidence="6">Hz1</strain>
        <tissue evidence="6">Whole</tissue>
    </source>
</reference>
<evidence type="ECO:0000256" key="4">
    <source>
        <dbReference type="ARBA" id="ARBA00023242"/>
    </source>
</evidence>
<dbReference type="InterPro" id="IPR051575">
    <property type="entry name" value="Myb-like_DNA-bd"/>
</dbReference>
<dbReference type="CDD" id="cd00167">
    <property type="entry name" value="SANT"/>
    <property type="match status" value="2"/>
</dbReference>
<accession>A0A6G3MGH3</accession>
<dbReference type="SUPFAM" id="SSF46689">
    <property type="entry name" value="Homeodomain-like"/>
    <property type="match status" value="1"/>
</dbReference>
<evidence type="ECO:0000259" key="5">
    <source>
        <dbReference type="PROSITE" id="PS50090"/>
    </source>
</evidence>
<dbReference type="Pfam" id="PF00249">
    <property type="entry name" value="Myb_DNA-binding"/>
    <property type="match status" value="1"/>
</dbReference>
<dbReference type="PANTHER" id="PTHR46621">
    <property type="entry name" value="SNRNA-ACTIVATING PROTEIN COMPLEX SUBUNIT 4"/>
    <property type="match status" value="1"/>
</dbReference>
<dbReference type="InterPro" id="IPR001005">
    <property type="entry name" value="SANT/Myb"/>
</dbReference>